<sequence>MILGFKQGAFFQCEATIKTPPKELPPMVSSLITVTCLRRLIGRQVQHQEIPCQIIEVLEEGPILVLQEVACHQTIQPDQFGKARRRVPQTLEVKVQDSSGRMSPAFLALGVLPFLSSH</sequence>
<comment type="caution">
    <text evidence="1">The sequence shown here is derived from an EMBL/GenBank/DDBJ whole genome shotgun (WGS) entry which is preliminary data.</text>
</comment>
<dbReference type="HOGENOM" id="CLU_167546_0_0_6"/>
<protein>
    <submittedName>
        <fullName evidence="1">Uncharacterized protein</fullName>
    </submittedName>
</protein>
<reference evidence="1 2" key="1">
    <citation type="submission" date="2014-07" db="EMBL/GenBank/DDBJ databases">
        <title>Comparative analysis of Nitrosococcus oceani genome inventories of strains from Pacific and Atlantic gyres.</title>
        <authorList>
            <person name="Lim C.K."/>
            <person name="Wang L."/>
            <person name="Sayavedra-Soto L.A."/>
            <person name="Klotz M.G."/>
        </authorList>
    </citation>
    <scope>NUCLEOTIDE SEQUENCE [LARGE SCALE GENOMIC DNA]</scope>
    <source>
        <strain evidence="1 2">C-27</strain>
    </source>
</reference>
<accession>A0A0E2Z475</accession>
<evidence type="ECO:0000313" key="1">
    <source>
        <dbReference type="EMBL" id="KFI18315.1"/>
    </source>
</evidence>
<name>A0A0E2Z475_9GAMM</name>
<gene>
    <name evidence="1" type="ORF">IB75_15085</name>
</gene>
<organism evidence="1 2">
    <name type="scientific">Nitrosococcus oceani C-27</name>
    <dbReference type="NCBI Taxonomy" id="314279"/>
    <lineage>
        <taxon>Bacteria</taxon>
        <taxon>Pseudomonadati</taxon>
        <taxon>Pseudomonadota</taxon>
        <taxon>Gammaproteobacteria</taxon>
        <taxon>Chromatiales</taxon>
        <taxon>Chromatiaceae</taxon>
        <taxon>Nitrosococcus</taxon>
    </lineage>
</organism>
<proteinExistence type="predicted"/>
<dbReference type="Proteomes" id="UP000028839">
    <property type="component" value="Unassembled WGS sequence"/>
</dbReference>
<dbReference type="OrthoDB" id="7066453at2"/>
<dbReference type="EMBL" id="JPGN01000085">
    <property type="protein sequence ID" value="KFI18315.1"/>
    <property type="molecule type" value="Genomic_DNA"/>
</dbReference>
<evidence type="ECO:0000313" key="2">
    <source>
        <dbReference type="Proteomes" id="UP000028839"/>
    </source>
</evidence>
<dbReference type="AlphaFoldDB" id="A0A0E2Z475"/>